<evidence type="ECO:0000256" key="4">
    <source>
        <dbReference type="ARBA" id="ARBA00022692"/>
    </source>
</evidence>
<evidence type="ECO:0000256" key="2">
    <source>
        <dbReference type="ARBA" id="ARBA00022475"/>
    </source>
</evidence>
<dbReference type="GO" id="GO:0008961">
    <property type="term" value="F:phosphatidylglycerol-prolipoprotein diacylglyceryl transferase activity"/>
    <property type="evidence" value="ECO:0007669"/>
    <property type="project" value="UniProtKB-UniRule"/>
</dbReference>
<reference evidence="8 9" key="1">
    <citation type="submission" date="2020-02" db="EMBL/GenBank/DDBJ databases">
        <title>Genome analysis of Thermosulfuriphilus ammonigenes ST65T, an anaerobic thermophilic chemolithoautotrophic bacterium isolated from a deep-sea hydrothermal vent.</title>
        <authorList>
            <person name="Slobodkina G."/>
            <person name="Allioux M."/>
            <person name="Merkel A."/>
            <person name="Alain K."/>
            <person name="Jebbar M."/>
            <person name="Slobodkin A."/>
        </authorList>
    </citation>
    <scope>NUCLEOTIDE SEQUENCE [LARGE SCALE GENOMIC DNA]</scope>
    <source>
        <strain evidence="8 9">ST65</strain>
    </source>
</reference>
<dbReference type="GO" id="GO:0005886">
    <property type="term" value="C:plasma membrane"/>
    <property type="evidence" value="ECO:0007669"/>
    <property type="project" value="UniProtKB-SubCell"/>
</dbReference>
<comment type="catalytic activity">
    <reaction evidence="7">
        <text>L-cysteinyl-[prolipoprotein] + a 1,2-diacyl-sn-glycero-3-phospho-(1'-sn-glycerol) = an S-1,2-diacyl-sn-glyceryl-L-cysteinyl-[prolipoprotein] + sn-glycerol 1-phosphate + H(+)</text>
        <dbReference type="Rhea" id="RHEA:56712"/>
        <dbReference type="Rhea" id="RHEA-COMP:14679"/>
        <dbReference type="Rhea" id="RHEA-COMP:14680"/>
        <dbReference type="ChEBI" id="CHEBI:15378"/>
        <dbReference type="ChEBI" id="CHEBI:29950"/>
        <dbReference type="ChEBI" id="CHEBI:57685"/>
        <dbReference type="ChEBI" id="CHEBI:64716"/>
        <dbReference type="ChEBI" id="CHEBI:140658"/>
        <dbReference type="EC" id="2.5.1.145"/>
    </reaction>
</comment>
<feature type="transmembrane region" description="Helical" evidence="7">
    <location>
        <begin position="228"/>
        <end position="251"/>
    </location>
</feature>
<name>A0A6G7PZ30_9BACT</name>
<evidence type="ECO:0000256" key="3">
    <source>
        <dbReference type="ARBA" id="ARBA00022679"/>
    </source>
</evidence>
<accession>A0A6G7PZ30</accession>
<comment type="function">
    <text evidence="7">Catalyzes the transfer of the diacylglyceryl group from phosphatidylglycerol to the sulfhydryl group of the N-terminal cysteine of a prolipoprotein, the first step in the formation of mature lipoproteins.</text>
</comment>
<dbReference type="InterPro" id="IPR001640">
    <property type="entry name" value="Lgt"/>
</dbReference>
<dbReference type="UniPathway" id="UPA00664"/>
<feature type="transmembrane region" description="Helical" evidence="7">
    <location>
        <begin position="198"/>
        <end position="216"/>
    </location>
</feature>
<keyword evidence="8" id="KW-0449">Lipoprotein</keyword>
<comment type="similarity">
    <text evidence="1 7">Belongs to the Lgt family.</text>
</comment>
<dbReference type="PROSITE" id="PS01311">
    <property type="entry name" value="LGT"/>
    <property type="match status" value="1"/>
</dbReference>
<dbReference type="HAMAP" id="MF_01147">
    <property type="entry name" value="Lgt"/>
    <property type="match status" value="1"/>
</dbReference>
<keyword evidence="4 7" id="KW-0812">Transmembrane</keyword>
<keyword evidence="6 7" id="KW-0472">Membrane</keyword>
<dbReference type="AlphaFoldDB" id="A0A6G7PZ30"/>
<feature type="binding site" evidence="7">
    <location>
        <position position="139"/>
    </location>
    <ligand>
        <name>a 1,2-diacyl-sn-glycero-3-phospho-(1'-sn-glycerol)</name>
        <dbReference type="ChEBI" id="CHEBI:64716"/>
    </ligand>
</feature>
<feature type="transmembrane region" description="Helical" evidence="7">
    <location>
        <begin position="20"/>
        <end position="37"/>
    </location>
</feature>
<dbReference type="Pfam" id="PF01790">
    <property type="entry name" value="LGT"/>
    <property type="match status" value="1"/>
</dbReference>
<dbReference type="PANTHER" id="PTHR30589:SF0">
    <property type="entry name" value="PHOSPHATIDYLGLYCEROL--PROLIPOPROTEIN DIACYLGLYCERYL TRANSFERASE"/>
    <property type="match status" value="1"/>
</dbReference>
<dbReference type="NCBIfam" id="TIGR00544">
    <property type="entry name" value="lgt"/>
    <property type="match status" value="1"/>
</dbReference>
<dbReference type="RefSeq" id="WP_166032996.1">
    <property type="nucleotide sequence ID" value="NZ_CP048877.1"/>
</dbReference>
<gene>
    <name evidence="7" type="primary">lgt</name>
    <name evidence="8" type="ORF">G4V39_11050</name>
</gene>
<evidence type="ECO:0000256" key="1">
    <source>
        <dbReference type="ARBA" id="ARBA00007150"/>
    </source>
</evidence>
<protein>
    <recommendedName>
        <fullName evidence="7">Phosphatidylglycerol--prolipoprotein diacylglyceryl transferase</fullName>
        <ecNumber evidence="7">2.5.1.145</ecNumber>
    </recommendedName>
</protein>
<sequence length="262" mass="29922">MLPYPRIDPEIFRIGPLSIRWYGLMYVVGFLSAYLLVKRELLRLGEARRITRLDSLLFYLIIGLVVGARLGYVLFYNLDYYLAHPLEIPATWHGGMSFHGGLLGAILAGWLWCRRHNEDFFFWADRFVLPAPIGLGLGRIANFINGELYGRVSQVPWAMVFPQGGPLPRHPSQLYEAILEGPILLAIMWRARRKKWPSGVQLAVFLISYALLRFLVEFFREPDPQLGFVLGFLTMGQILSLAMLIAGGLLFRWRLTAIQQVG</sequence>
<evidence type="ECO:0000256" key="7">
    <source>
        <dbReference type="HAMAP-Rule" id="MF_01147"/>
    </source>
</evidence>
<keyword evidence="9" id="KW-1185">Reference proteome</keyword>
<keyword evidence="2 7" id="KW-1003">Cell membrane</keyword>
<comment type="pathway">
    <text evidence="7">Protein modification; lipoprotein biosynthesis (diacylglyceryl transfer).</text>
</comment>
<dbReference type="KEGG" id="tav:G4V39_11050"/>
<keyword evidence="3 7" id="KW-0808">Transferase</keyword>
<dbReference type="EC" id="2.5.1.145" evidence="7"/>
<feature type="transmembrane region" description="Helical" evidence="7">
    <location>
        <begin position="57"/>
        <end position="76"/>
    </location>
</feature>
<proteinExistence type="inferred from homology"/>
<evidence type="ECO:0000313" key="8">
    <source>
        <dbReference type="EMBL" id="QIJ72781.1"/>
    </source>
</evidence>
<dbReference type="Proteomes" id="UP000502179">
    <property type="component" value="Chromosome"/>
</dbReference>
<dbReference type="PANTHER" id="PTHR30589">
    <property type="entry name" value="PROLIPOPROTEIN DIACYLGLYCERYL TRANSFERASE"/>
    <property type="match status" value="1"/>
</dbReference>
<evidence type="ECO:0000256" key="6">
    <source>
        <dbReference type="ARBA" id="ARBA00023136"/>
    </source>
</evidence>
<feature type="transmembrane region" description="Helical" evidence="7">
    <location>
        <begin position="96"/>
        <end position="113"/>
    </location>
</feature>
<keyword evidence="5 7" id="KW-1133">Transmembrane helix</keyword>
<dbReference type="GO" id="GO:0042158">
    <property type="term" value="P:lipoprotein biosynthetic process"/>
    <property type="evidence" value="ECO:0007669"/>
    <property type="project" value="UniProtKB-UniRule"/>
</dbReference>
<evidence type="ECO:0000313" key="9">
    <source>
        <dbReference type="Proteomes" id="UP000502179"/>
    </source>
</evidence>
<organism evidence="8 9">
    <name type="scientific">Thermosulfuriphilus ammonigenes</name>
    <dbReference type="NCBI Taxonomy" id="1936021"/>
    <lineage>
        <taxon>Bacteria</taxon>
        <taxon>Pseudomonadati</taxon>
        <taxon>Thermodesulfobacteriota</taxon>
        <taxon>Thermodesulfobacteria</taxon>
        <taxon>Thermodesulfobacteriales</taxon>
        <taxon>Thermodesulfobacteriaceae</taxon>
        <taxon>Thermosulfuriphilus</taxon>
    </lineage>
</organism>
<evidence type="ECO:0000256" key="5">
    <source>
        <dbReference type="ARBA" id="ARBA00022989"/>
    </source>
</evidence>
<dbReference type="EMBL" id="CP048877">
    <property type="protein sequence ID" value="QIJ72781.1"/>
    <property type="molecule type" value="Genomic_DNA"/>
</dbReference>
<comment type="subcellular location">
    <subcellularLocation>
        <location evidence="7">Cell membrane</location>
        <topology evidence="7">Multi-pass membrane protein</topology>
    </subcellularLocation>
</comment>